<name>A0A0B4DG87_PSEPS</name>
<gene>
    <name evidence="2" type="ORF">RM50_14860</name>
</gene>
<reference evidence="2 3" key="1">
    <citation type="submission" date="2014-12" db="EMBL/GenBank/DDBJ databases">
        <title>Genome sequencing of Arthrobacter phenanthrenivorans SWC37.</title>
        <authorList>
            <person name="Tan P.W."/>
            <person name="Chan K.-G."/>
        </authorList>
    </citation>
    <scope>NUCLEOTIDE SEQUENCE [LARGE SCALE GENOMIC DNA]</scope>
    <source>
        <strain evidence="2 3">SWC37</strain>
    </source>
</reference>
<accession>A0A0B4DG87</accession>
<dbReference type="InterPro" id="IPR011008">
    <property type="entry name" value="Dimeric_a/b-barrel"/>
</dbReference>
<dbReference type="Proteomes" id="UP000031196">
    <property type="component" value="Unassembled WGS sequence"/>
</dbReference>
<protein>
    <submittedName>
        <fullName evidence="2">Uncharacterized protein</fullName>
    </submittedName>
</protein>
<dbReference type="OrthoDB" id="163160at2"/>
<dbReference type="Gene3D" id="3.30.70.100">
    <property type="match status" value="1"/>
</dbReference>
<evidence type="ECO:0000256" key="1">
    <source>
        <dbReference type="SAM" id="MobiDB-lite"/>
    </source>
</evidence>
<sequence>MFARISTYKTGPDTRRDNPTDDVVNSVLQLPGCKGVYYLNGTGTDNALSITLWETKEAMEASRQAASRIREESSQADRTQIVSVEEFEVTASSLKD</sequence>
<dbReference type="SUPFAM" id="SSF54909">
    <property type="entry name" value="Dimeric alpha+beta barrel"/>
    <property type="match status" value="1"/>
</dbReference>
<dbReference type="AlphaFoldDB" id="A0A0B4DG87"/>
<feature type="region of interest" description="Disordered" evidence="1">
    <location>
        <begin position="1"/>
        <end position="22"/>
    </location>
</feature>
<dbReference type="RefSeq" id="WP_043454194.1">
    <property type="nucleotide sequence ID" value="NZ_JWTB01000029.1"/>
</dbReference>
<evidence type="ECO:0000313" key="2">
    <source>
        <dbReference type="EMBL" id="KIC65726.1"/>
    </source>
</evidence>
<evidence type="ECO:0000313" key="3">
    <source>
        <dbReference type="Proteomes" id="UP000031196"/>
    </source>
</evidence>
<comment type="caution">
    <text evidence="2">The sequence shown here is derived from an EMBL/GenBank/DDBJ whole genome shotgun (WGS) entry which is preliminary data.</text>
</comment>
<dbReference type="EMBL" id="JWTB01000029">
    <property type="protein sequence ID" value="KIC65726.1"/>
    <property type="molecule type" value="Genomic_DNA"/>
</dbReference>
<proteinExistence type="predicted"/>
<organism evidence="2 3">
    <name type="scientific">Pseudarthrobacter phenanthrenivorans</name>
    <name type="common">Arthrobacter phenanthrenivorans</name>
    <dbReference type="NCBI Taxonomy" id="361575"/>
    <lineage>
        <taxon>Bacteria</taxon>
        <taxon>Bacillati</taxon>
        <taxon>Actinomycetota</taxon>
        <taxon>Actinomycetes</taxon>
        <taxon>Micrococcales</taxon>
        <taxon>Micrococcaceae</taxon>
        <taxon>Pseudarthrobacter</taxon>
    </lineage>
</organism>